<dbReference type="NCBIfam" id="TIGR01464">
    <property type="entry name" value="hemE"/>
    <property type="match status" value="1"/>
</dbReference>
<dbReference type="PROSITE" id="PS00906">
    <property type="entry name" value="UROD_1"/>
    <property type="match status" value="1"/>
</dbReference>
<proteinExistence type="inferred from homology"/>
<dbReference type="PANTHER" id="PTHR21091">
    <property type="entry name" value="METHYLTETRAHYDROFOLATE:HOMOCYSTEINE METHYLTRANSFERASE RELATED"/>
    <property type="match status" value="1"/>
</dbReference>
<dbReference type="GO" id="GO:0004853">
    <property type="term" value="F:uroporphyrinogen decarboxylase activity"/>
    <property type="evidence" value="ECO:0007669"/>
    <property type="project" value="UniProtKB-UniRule"/>
</dbReference>
<comment type="subcellular location">
    <subcellularLocation>
        <location evidence="8">Cytoplasm</location>
    </subcellularLocation>
</comment>
<evidence type="ECO:0000256" key="8">
    <source>
        <dbReference type="HAMAP-Rule" id="MF_00218"/>
    </source>
</evidence>
<dbReference type="FunFam" id="3.20.20.210:FF:000006">
    <property type="entry name" value="Uroporphyrinogen decarboxylase"/>
    <property type="match status" value="1"/>
</dbReference>
<evidence type="ECO:0000313" key="13">
    <source>
        <dbReference type="EMBL" id="NNF06016.1"/>
    </source>
</evidence>
<dbReference type="PANTHER" id="PTHR21091:SF169">
    <property type="entry name" value="UROPORPHYRINOGEN DECARBOXYLASE"/>
    <property type="match status" value="1"/>
</dbReference>
<evidence type="ECO:0000256" key="2">
    <source>
        <dbReference type="ARBA" id="ARBA00009935"/>
    </source>
</evidence>
<dbReference type="Proteomes" id="UP000547674">
    <property type="component" value="Unassembled WGS sequence"/>
</dbReference>
<feature type="binding site" evidence="8">
    <location>
        <position position="332"/>
    </location>
    <ligand>
        <name>substrate</name>
    </ligand>
</feature>
<dbReference type="InterPro" id="IPR038071">
    <property type="entry name" value="UROD/MetE-like_sf"/>
</dbReference>
<dbReference type="AlphaFoldDB" id="A0A7Y2E6B8"/>
<sequence>MNDVSEPSSLAQPSDHLDPLFLRACRGEAVETTPIWIMRQAGRYLPEYRRVRKDVDFLTLCHTPDLATEVTLQPIRRFGLDASILFSDIMVPVEAMGVEVAFNPGPVIQNPVRSEEAIKALGRPDPTNTMGFVLQTVKNLRRELPPSVALIGFAGAPFTMAAYMVEGGASKDFAALKSLMFQDSIAFHALMEKLSLVVGDYLLAQIEAGAQAVQLFDTWAGLLSPTDYKEFVFPHVQSLIKRVKSPGVPFILYGNGTGGLLELMDQTGADVIGLDWRLEIEQALPRLSEGRVVQGNLDPSVLFAPPSIIQDQAARILQQIKPGQGHIFNLGHGISRHTPVEAVETLVTFVHDEGRRLRSSKAAEA</sequence>
<accession>A0A7Y2E6B8</accession>
<feature type="site" description="Transition state stabilizer" evidence="8">
    <location>
        <position position="88"/>
    </location>
</feature>
<dbReference type="Gene3D" id="3.20.20.210">
    <property type="match status" value="1"/>
</dbReference>
<dbReference type="InterPro" id="IPR006361">
    <property type="entry name" value="Uroporphyrinogen_deCO2ase_HemE"/>
</dbReference>
<dbReference type="SUPFAM" id="SSF51726">
    <property type="entry name" value="UROD/MetE-like"/>
    <property type="match status" value="1"/>
</dbReference>
<evidence type="ECO:0000313" key="14">
    <source>
        <dbReference type="Proteomes" id="UP000547674"/>
    </source>
</evidence>
<comment type="caution">
    <text evidence="8">Lacks conserved residue(s) required for the propagation of feature annotation.</text>
</comment>
<gene>
    <name evidence="8 13" type="primary">hemE</name>
    <name evidence="13" type="ORF">HKN21_04590</name>
</gene>
<dbReference type="UniPathway" id="UPA00251">
    <property type="reaction ID" value="UER00321"/>
</dbReference>
<reference evidence="13 14" key="1">
    <citation type="submission" date="2020-03" db="EMBL/GenBank/DDBJ databases">
        <title>Metabolic flexibility allows generalist bacteria to become dominant in a frequently disturbed ecosystem.</title>
        <authorList>
            <person name="Chen Y.-J."/>
            <person name="Leung P.M."/>
            <person name="Bay S.K."/>
            <person name="Hugenholtz P."/>
            <person name="Kessler A.J."/>
            <person name="Shelley G."/>
            <person name="Waite D.W."/>
            <person name="Cook P.L."/>
            <person name="Greening C."/>
        </authorList>
    </citation>
    <scope>NUCLEOTIDE SEQUENCE [LARGE SCALE GENOMIC DNA]</scope>
    <source>
        <strain evidence="13">SS_bin_28</strain>
    </source>
</reference>
<dbReference type="PROSITE" id="PS00907">
    <property type="entry name" value="UROD_2"/>
    <property type="match status" value="1"/>
</dbReference>
<feature type="domain" description="Uroporphyrinogen decarboxylase (URO-D)" evidence="12">
    <location>
        <begin position="151"/>
        <end position="167"/>
    </location>
</feature>
<comment type="subunit">
    <text evidence="3 8">Homodimer.</text>
</comment>
<dbReference type="InterPro" id="IPR000257">
    <property type="entry name" value="Uroporphyrinogen_deCOase"/>
</dbReference>
<feature type="domain" description="Uroporphyrinogen decarboxylase (URO-D)" evidence="11">
    <location>
        <begin position="34"/>
        <end position="43"/>
    </location>
</feature>
<dbReference type="EC" id="4.1.1.37" evidence="4 8"/>
<evidence type="ECO:0000259" key="12">
    <source>
        <dbReference type="PROSITE" id="PS00907"/>
    </source>
</evidence>
<evidence type="ECO:0000256" key="9">
    <source>
        <dbReference type="RuleBase" id="RU000554"/>
    </source>
</evidence>
<comment type="caution">
    <text evidence="13">The sequence shown here is derived from an EMBL/GenBank/DDBJ whole genome shotgun (WGS) entry which is preliminary data.</text>
</comment>
<name>A0A7Y2E6B8_UNCEI</name>
<dbReference type="GO" id="GO:0005829">
    <property type="term" value="C:cytosol"/>
    <property type="evidence" value="ECO:0007669"/>
    <property type="project" value="TreeGrafter"/>
</dbReference>
<comment type="pathway">
    <text evidence="1 8 9">Porphyrin-containing compound metabolism; protoporphyrin-IX biosynthesis; coproporphyrinogen-III from 5-aminolevulinate: step 4/4.</text>
</comment>
<feature type="binding site" evidence="8">
    <location>
        <position position="218"/>
    </location>
    <ligand>
        <name>substrate</name>
    </ligand>
</feature>
<feature type="binding site" evidence="8">
    <location>
        <position position="88"/>
    </location>
    <ligand>
        <name>substrate</name>
    </ligand>
</feature>
<dbReference type="CDD" id="cd00717">
    <property type="entry name" value="URO-D"/>
    <property type="match status" value="1"/>
</dbReference>
<dbReference type="HAMAP" id="MF_00218">
    <property type="entry name" value="URO_D"/>
    <property type="match status" value="1"/>
</dbReference>
<comment type="similarity">
    <text evidence="2 8 10">Belongs to the uroporphyrinogen decarboxylase family.</text>
</comment>
<evidence type="ECO:0000259" key="11">
    <source>
        <dbReference type="PROSITE" id="PS00906"/>
    </source>
</evidence>
<keyword evidence="5 8" id="KW-0210">Decarboxylase</keyword>
<dbReference type="EMBL" id="JABDJR010000169">
    <property type="protein sequence ID" value="NNF06016.1"/>
    <property type="molecule type" value="Genomic_DNA"/>
</dbReference>
<evidence type="ECO:0000256" key="4">
    <source>
        <dbReference type="ARBA" id="ARBA00012288"/>
    </source>
</evidence>
<evidence type="ECO:0000256" key="1">
    <source>
        <dbReference type="ARBA" id="ARBA00004804"/>
    </source>
</evidence>
<evidence type="ECO:0000256" key="5">
    <source>
        <dbReference type="ARBA" id="ARBA00022793"/>
    </source>
</evidence>
<evidence type="ECO:0000256" key="6">
    <source>
        <dbReference type="ARBA" id="ARBA00023239"/>
    </source>
</evidence>
<evidence type="ECO:0000256" key="7">
    <source>
        <dbReference type="ARBA" id="ARBA00023244"/>
    </source>
</evidence>
<organism evidence="13 14">
    <name type="scientific">Eiseniibacteriota bacterium</name>
    <dbReference type="NCBI Taxonomy" id="2212470"/>
    <lineage>
        <taxon>Bacteria</taxon>
        <taxon>Candidatus Eiseniibacteriota</taxon>
    </lineage>
</organism>
<feature type="binding site" evidence="8">
    <location>
        <position position="163"/>
    </location>
    <ligand>
        <name>substrate</name>
    </ligand>
</feature>
<comment type="function">
    <text evidence="8">Catalyzes the decarboxylation of four acetate groups of uroporphyrinogen-III to yield coproporphyrinogen-III.</text>
</comment>
<evidence type="ECO:0000256" key="10">
    <source>
        <dbReference type="RuleBase" id="RU004169"/>
    </source>
</evidence>
<dbReference type="Pfam" id="PF01208">
    <property type="entry name" value="URO-D"/>
    <property type="match status" value="1"/>
</dbReference>
<keyword evidence="6 8" id="KW-0456">Lyase</keyword>
<comment type="catalytic activity">
    <reaction evidence="8 9">
        <text>uroporphyrinogen III + 4 H(+) = coproporphyrinogen III + 4 CO2</text>
        <dbReference type="Rhea" id="RHEA:19865"/>
        <dbReference type="ChEBI" id="CHEBI:15378"/>
        <dbReference type="ChEBI" id="CHEBI:16526"/>
        <dbReference type="ChEBI" id="CHEBI:57308"/>
        <dbReference type="ChEBI" id="CHEBI:57309"/>
        <dbReference type="EC" id="4.1.1.37"/>
    </reaction>
</comment>
<keyword evidence="7 8" id="KW-0627">Porphyrin biosynthesis</keyword>
<dbReference type="GO" id="GO:0006782">
    <property type="term" value="P:protoporphyrinogen IX biosynthetic process"/>
    <property type="evidence" value="ECO:0007669"/>
    <property type="project" value="UniProtKB-UniRule"/>
</dbReference>
<evidence type="ECO:0000256" key="3">
    <source>
        <dbReference type="ARBA" id="ARBA00011738"/>
    </source>
</evidence>
<feature type="binding site" evidence="8">
    <location>
        <begin position="39"/>
        <end position="43"/>
    </location>
    <ligand>
        <name>substrate</name>
    </ligand>
</feature>
<protein>
    <recommendedName>
        <fullName evidence="4 8">Uroporphyrinogen decarboxylase</fullName>
        <shortName evidence="8">UPD</shortName>
        <shortName evidence="8">URO-D</shortName>
        <ecNumber evidence="4 8">4.1.1.37</ecNumber>
    </recommendedName>
</protein>
<keyword evidence="8" id="KW-0963">Cytoplasm</keyword>